<dbReference type="EMBL" id="JAVLET010000020">
    <property type="protein sequence ID" value="KAL0464978.1"/>
    <property type="molecule type" value="Genomic_DNA"/>
</dbReference>
<name>A0ABR3CX02_NEUIN</name>
<evidence type="ECO:0000313" key="3">
    <source>
        <dbReference type="Proteomes" id="UP001451303"/>
    </source>
</evidence>
<evidence type="ECO:0000313" key="2">
    <source>
        <dbReference type="EMBL" id="KAL0464978.1"/>
    </source>
</evidence>
<comment type="caution">
    <text evidence="2">The sequence shown here is derived from an EMBL/GenBank/DDBJ whole genome shotgun (WGS) entry which is preliminary data.</text>
</comment>
<organism evidence="2 3">
    <name type="scientific">Neurospora intermedia</name>
    <dbReference type="NCBI Taxonomy" id="5142"/>
    <lineage>
        <taxon>Eukaryota</taxon>
        <taxon>Fungi</taxon>
        <taxon>Dikarya</taxon>
        <taxon>Ascomycota</taxon>
        <taxon>Pezizomycotina</taxon>
        <taxon>Sordariomycetes</taxon>
        <taxon>Sordariomycetidae</taxon>
        <taxon>Sordariales</taxon>
        <taxon>Sordariaceae</taxon>
        <taxon>Neurospora</taxon>
    </lineage>
</organism>
<reference evidence="2 3" key="1">
    <citation type="submission" date="2023-09" db="EMBL/GenBank/DDBJ databases">
        <title>Multi-omics analysis of a traditional fermented food reveals byproduct-associated fungal strains for waste-to-food upcycling.</title>
        <authorList>
            <consortium name="Lawrence Berkeley National Laboratory"/>
            <person name="Rekdal V.M."/>
            <person name="Villalobos-Escobedo J.M."/>
            <person name="Rodriguez-Valeron N."/>
            <person name="Garcia M.O."/>
            <person name="Vasquez D.P."/>
            <person name="Damayanti I."/>
            <person name="Sorensen P.M."/>
            <person name="Baidoo E.E."/>
            <person name="De Carvalho A.C."/>
            <person name="Riley R."/>
            <person name="Lipzen A."/>
            <person name="He G."/>
            <person name="Yan M."/>
            <person name="Haridas S."/>
            <person name="Daum C."/>
            <person name="Yoshinaga Y."/>
            <person name="Ng V."/>
            <person name="Grigoriev I.V."/>
            <person name="Munk R."/>
            <person name="Nuraida L."/>
            <person name="Wijaya C.H."/>
            <person name="Morales P.-C."/>
            <person name="Keasling J.D."/>
        </authorList>
    </citation>
    <scope>NUCLEOTIDE SEQUENCE [LARGE SCALE GENOMIC DNA]</scope>
    <source>
        <strain evidence="2 3">FGSC 2613</strain>
    </source>
</reference>
<gene>
    <name evidence="2" type="ORF">QR685DRAFT_197308</name>
</gene>
<accession>A0ABR3CX02</accession>
<keyword evidence="3" id="KW-1185">Reference proteome</keyword>
<proteinExistence type="predicted"/>
<sequence>MSALSDVETAFPARMITIRTFSDLKGASTSAVFSQCLDSHTIRRETAAKRSDEFRTLGHGAAGPFDHQCVCSSAVGIDDCGPGSSIVSGIPSSLTTTSSSIRGRQTTRNIKDHSGPPPRRR</sequence>
<feature type="compositionally biased region" description="Low complexity" evidence="1">
    <location>
        <begin position="88"/>
        <end position="100"/>
    </location>
</feature>
<evidence type="ECO:0008006" key="4">
    <source>
        <dbReference type="Google" id="ProtNLM"/>
    </source>
</evidence>
<protein>
    <recommendedName>
        <fullName evidence="4">Questionable protein</fullName>
    </recommendedName>
</protein>
<evidence type="ECO:0000256" key="1">
    <source>
        <dbReference type="SAM" id="MobiDB-lite"/>
    </source>
</evidence>
<feature type="region of interest" description="Disordered" evidence="1">
    <location>
        <begin position="88"/>
        <end position="121"/>
    </location>
</feature>
<dbReference type="Proteomes" id="UP001451303">
    <property type="component" value="Unassembled WGS sequence"/>
</dbReference>